<gene>
    <name evidence="2" type="ORF">DSM112329_03750</name>
</gene>
<evidence type="ECO:0008006" key="3">
    <source>
        <dbReference type="Google" id="ProtNLM"/>
    </source>
</evidence>
<proteinExistence type="predicted"/>
<protein>
    <recommendedName>
        <fullName evidence="3">Lipoprotein</fullName>
    </recommendedName>
</protein>
<organism evidence="2">
    <name type="scientific">Paraconexibacter sp. AEG42_29</name>
    <dbReference type="NCBI Taxonomy" id="2997339"/>
    <lineage>
        <taxon>Bacteria</taxon>
        <taxon>Bacillati</taxon>
        <taxon>Actinomycetota</taxon>
        <taxon>Thermoleophilia</taxon>
        <taxon>Solirubrobacterales</taxon>
        <taxon>Paraconexibacteraceae</taxon>
        <taxon>Paraconexibacter</taxon>
    </lineage>
</organism>
<accession>A0AAU7AZG4</accession>
<dbReference type="PROSITE" id="PS51257">
    <property type="entry name" value="PROKAR_LIPOPROTEIN"/>
    <property type="match status" value="1"/>
</dbReference>
<dbReference type="KEGG" id="parq:DSM112329_03750"/>
<dbReference type="AlphaFoldDB" id="A0AAU7AZG4"/>
<reference evidence="2" key="1">
    <citation type="submission" date="2022-12" db="EMBL/GenBank/DDBJ databases">
        <title>Paraconexibacter alkalitolerans sp. nov. and Baekduia alba sp. nov., isolated from soil and emended description of the genera Paraconexibacter (Chun et al., 2020) and Baekduia (An et al., 2020).</title>
        <authorList>
            <person name="Vieira S."/>
            <person name="Huber K.J."/>
            <person name="Geppert A."/>
            <person name="Wolf J."/>
            <person name="Neumann-Schaal M."/>
            <person name="Muesken M."/>
            <person name="Overmann J."/>
        </authorList>
    </citation>
    <scope>NUCLEOTIDE SEQUENCE</scope>
    <source>
        <strain evidence="2">AEG42_29</strain>
    </source>
</reference>
<dbReference type="EMBL" id="CP114014">
    <property type="protein sequence ID" value="XAY06872.1"/>
    <property type="molecule type" value="Genomic_DNA"/>
</dbReference>
<name>A0AAU7AZG4_9ACTN</name>
<evidence type="ECO:0000313" key="2">
    <source>
        <dbReference type="EMBL" id="XAY06872.1"/>
    </source>
</evidence>
<keyword evidence="1" id="KW-0732">Signal</keyword>
<evidence type="ECO:0000256" key="1">
    <source>
        <dbReference type="SAM" id="SignalP"/>
    </source>
</evidence>
<feature type="signal peptide" evidence="1">
    <location>
        <begin position="1"/>
        <end position="22"/>
    </location>
</feature>
<sequence>MSASRTIRLAAMVCTVLVAAGAAGCGSETTVRRSTTTFVTSTAAATTLPAPRLTVTRSGWTAYADGWLSYGAYIDNASALDATEGTLELNLLAKDGTLLDREVVTAGTIRAHSDGRRVGGLVEFPAQLYRRIARVEMLAIAEHGVKAKHPPLNFRLVHRIFEADGNYDVYTGRLENTGRTALPAGSTMYMVYEDARGRIVGGDRGHTDAPLTAGRTAKLDWEGRVPPKTRTTLGTVDPAERAG</sequence>
<dbReference type="RefSeq" id="WP_354698086.1">
    <property type="nucleotide sequence ID" value="NZ_CP114014.1"/>
</dbReference>
<feature type="chain" id="PRO_5043571263" description="Lipoprotein" evidence="1">
    <location>
        <begin position="23"/>
        <end position="243"/>
    </location>
</feature>